<dbReference type="RefSeq" id="WP_379954620.1">
    <property type="nucleotide sequence ID" value="NZ_JAUYVI010000002.1"/>
</dbReference>
<dbReference type="SUPFAM" id="SSF103481">
    <property type="entry name" value="Multidrug resistance efflux transporter EmrE"/>
    <property type="match status" value="2"/>
</dbReference>
<keyword evidence="3 5" id="KW-1133">Transmembrane helix</keyword>
<dbReference type="Proteomes" id="UP001230156">
    <property type="component" value="Unassembled WGS sequence"/>
</dbReference>
<dbReference type="PANTHER" id="PTHR32322">
    <property type="entry name" value="INNER MEMBRANE TRANSPORTER"/>
    <property type="match status" value="1"/>
</dbReference>
<protein>
    <submittedName>
        <fullName evidence="7">DMT family transporter</fullName>
    </submittedName>
</protein>
<evidence type="ECO:0000313" key="7">
    <source>
        <dbReference type="EMBL" id="MDQ7247218.1"/>
    </source>
</evidence>
<dbReference type="PANTHER" id="PTHR32322:SF9">
    <property type="entry name" value="AMINO-ACID METABOLITE EFFLUX PUMP-RELATED"/>
    <property type="match status" value="1"/>
</dbReference>
<feature type="transmembrane region" description="Helical" evidence="5">
    <location>
        <begin position="86"/>
        <end position="106"/>
    </location>
</feature>
<dbReference type="InterPro" id="IPR050638">
    <property type="entry name" value="AA-Vitamin_Transporters"/>
</dbReference>
<feature type="transmembrane region" description="Helical" evidence="5">
    <location>
        <begin position="260"/>
        <end position="278"/>
    </location>
</feature>
<evidence type="ECO:0000256" key="4">
    <source>
        <dbReference type="ARBA" id="ARBA00023136"/>
    </source>
</evidence>
<feature type="transmembrane region" description="Helical" evidence="5">
    <location>
        <begin position="202"/>
        <end position="226"/>
    </location>
</feature>
<accession>A0ABU0YHL6</accession>
<name>A0ABU0YHL6_9PROT</name>
<keyword evidence="2 5" id="KW-0812">Transmembrane</keyword>
<evidence type="ECO:0000256" key="5">
    <source>
        <dbReference type="SAM" id="Phobius"/>
    </source>
</evidence>
<comment type="subcellular location">
    <subcellularLocation>
        <location evidence="1">Membrane</location>
        <topology evidence="1">Multi-pass membrane protein</topology>
    </subcellularLocation>
</comment>
<feature type="domain" description="EamA" evidence="6">
    <location>
        <begin position="6"/>
        <end position="130"/>
    </location>
</feature>
<reference evidence="8" key="1">
    <citation type="submission" date="2023-08" db="EMBL/GenBank/DDBJ databases">
        <title>Rhodospirillaceae gen. nov., a novel taxon isolated from the Yangtze River Yuezi River estuary sludge.</title>
        <authorList>
            <person name="Ruan L."/>
        </authorList>
    </citation>
    <scope>NUCLEOTIDE SEQUENCE [LARGE SCALE GENOMIC DNA]</scope>
    <source>
        <strain evidence="8">R-7</strain>
    </source>
</reference>
<keyword evidence="8" id="KW-1185">Reference proteome</keyword>
<organism evidence="7 8">
    <name type="scientific">Dongia sedimenti</name>
    <dbReference type="NCBI Taxonomy" id="3064282"/>
    <lineage>
        <taxon>Bacteria</taxon>
        <taxon>Pseudomonadati</taxon>
        <taxon>Pseudomonadota</taxon>
        <taxon>Alphaproteobacteria</taxon>
        <taxon>Rhodospirillales</taxon>
        <taxon>Dongiaceae</taxon>
        <taxon>Dongia</taxon>
    </lineage>
</organism>
<keyword evidence="4 5" id="KW-0472">Membrane</keyword>
<feature type="transmembrane region" description="Helical" evidence="5">
    <location>
        <begin position="60"/>
        <end position="80"/>
    </location>
</feature>
<evidence type="ECO:0000313" key="8">
    <source>
        <dbReference type="Proteomes" id="UP001230156"/>
    </source>
</evidence>
<sequence length="292" mass="31173">MPPLHILLAVLIQVLWGPCYTLTKPIVGIFPPLMLVAMVYSIVALLFTPLVPRAKTPRRTLFLIGFFGGALQTSMVFLSLKYLPASTAVLAMQMQLPVAVVASWFMGRDKPNLKNTIGSIVCLIGVAIVVGRPEATDAWFGLAAMLVGVISWSVTQAVIPVVAKDQGMTLYAAMARYAAPQMIVMSLLFESGQWQVATSAPLAAWAAVPAIALLGFALPYAIWYWLLMRHRVDELTPFLLLMPVFGVVVAATQLGEPLPASLLLGGAVVIAGLAVIVIRRGGRGIGQATAPN</sequence>
<feature type="transmembrane region" description="Helical" evidence="5">
    <location>
        <begin position="170"/>
        <end position="190"/>
    </location>
</feature>
<feature type="transmembrane region" description="Helical" evidence="5">
    <location>
        <begin position="33"/>
        <end position="51"/>
    </location>
</feature>
<gene>
    <name evidence="7" type="ORF">Q8A70_06055</name>
</gene>
<dbReference type="InterPro" id="IPR000620">
    <property type="entry name" value="EamA_dom"/>
</dbReference>
<dbReference type="Pfam" id="PF00892">
    <property type="entry name" value="EamA"/>
    <property type="match status" value="2"/>
</dbReference>
<dbReference type="InterPro" id="IPR037185">
    <property type="entry name" value="EmrE-like"/>
</dbReference>
<feature type="transmembrane region" description="Helical" evidence="5">
    <location>
        <begin position="138"/>
        <end position="163"/>
    </location>
</feature>
<evidence type="ECO:0000256" key="2">
    <source>
        <dbReference type="ARBA" id="ARBA00022692"/>
    </source>
</evidence>
<comment type="caution">
    <text evidence="7">The sequence shown here is derived from an EMBL/GenBank/DDBJ whole genome shotgun (WGS) entry which is preliminary data.</text>
</comment>
<dbReference type="EMBL" id="JAUYVI010000002">
    <property type="protein sequence ID" value="MDQ7247218.1"/>
    <property type="molecule type" value="Genomic_DNA"/>
</dbReference>
<proteinExistence type="predicted"/>
<evidence type="ECO:0000256" key="3">
    <source>
        <dbReference type="ARBA" id="ARBA00022989"/>
    </source>
</evidence>
<evidence type="ECO:0000256" key="1">
    <source>
        <dbReference type="ARBA" id="ARBA00004141"/>
    </source>
</evidence>
<evidence type="ECO:0000259" key="6">
    <source>
        <dbReference type="Pfam" id="PF00892"/>
    </source>
</evidence>
<feature type="transmembrane region" description="Helical" evidence="5">
    <location>
        <begin position="238"/>
        <end position="254"/>
    </location>
</feature>
<feature type="transmembrane region" description="Helical" evidence="5">
    <location>
        <begin position="113"/>
        <end position="132"/>
    </location>
</feature>
<feature type="domain" description="EamA" evidence="6">
    <location>
        <begin position="140"/>
        <end position="277"/>
    </location>
</feature>